<dbReference type="Proteomes" id="UP000782519">
    <property type="component" value="Unassembled WGS sequence"/>
</dbReference>
<dbReference type="EMBL" id="JACRJB010000053">
    <property type="protein sequence ID" value="MBI5131597.1"/>
    <property type="molecule type" value="Genomic_DNA"/>
</dbReference>
<gene>
    <name evidence="1" type="ORF">HZA66_19340</name>
</gene>
<name>A0A933S2Z8_RHOPL</name>
<dbReference type="AlphaFoldDB" id="A0A933S2Z8"/>
<comment type="caution">
    <text evidence="1">The sequence shown here is derived from an EMBL/GenBank/DDBJ whole genome shotgun (WGS) entry which is preliminary data.</text>
</comment>
<protein>
    <submittedName>
        <fullName evidence="1">Uncharacterized protein</fullName>
    </submittedName>
</protein>
<proteinExistence type="predicted"/>
<organism evidence="1 2">
    <name type="scientific">Rhodopseudomonas palustris</name>
    <dbReference type="NCBI Taxonomy" id="1076"/>
    <lineage>
        <taxon>Bacteria</taxon>
        <taxon>Pseudomonadati</taxon>
        <taxon>Pseudomonadota</taxon>
        <taxon>Alphaproteobacteria</taxon>
        <taxon>Hyphomicrobiales</taxon>
        <taxon>Nitrobacteraceae</taxon>
        <taxon>Rhodopseudomonas</taxon>
    </lineage>
</organism>
<accession>A0A933S2Z8</accession>
<reference evidence="1" key="1">
    <citation type="submission" date="2020-07" db="EMBL/GenBank/DDBJ databases">
        <title>Huge and variable diversity of episymbiotic CPR bacteria and DPANN archaea in groundwater ecosystems.</title>
        <authorList>
            <person name="He C.Y."/>
            <person name="Keren R."/>
            <person name="Whittaker M."/>
            <person name="Farag I.F."/>
            <person name="Doudna J."/>
            <person name="Cate J.H.D."/>
            <person name="Banfield J.F."/>
        </authorList>
    </citation>
    <scope>NUCLEOTIDE SEQUENCE</scope>
    <source>
        <strain evidence="1">NC_groundwater_1818_Pr3_B-0.1um_66_35</strain>
    </source>
</reference>
<evidence type="ECO:0000313" key="1">
    <source>
        <dbReference type="EMBL" id="MBI5131597.1"/>
    </source>
</evidence>
<sequence>MSVRVNQEYVNDTAKLMIHRLIARAIGRDPSLVQKAQTSLDRSSQRYQGYSFVREWSDLLGLPPSNVRRLLTSRDEEMTRLRLSSPFVLAEGIDFGDEALRRRIWKAAKRVAQRSARREPTDLQRMSA</sequence>
<evidence type="ECO:0000313" key="2">
    <source>
        <dbReference type="Proteomes" id="UP000782519"/>
    </source>
</evidence>